<comment type="caution">
    <text evidence="3">The sequence shown here is derived from an EMBL/GenBank/DDBJ whole genome shotgun (WGS) entry which is preliminary data.</text>
</comment>
<dbReference type="GO" id="GO:0016740">
    <property type="term" value="F:transferase activity"/>
    <property type="evidence" value="ECO:0007669"/>
    <property type="project" value="UniProtKB-KW"/>
</dbReference>
<dbReference type="InterPro" id="IPR050179">
    <property type="entry name" value="Trans_hexapeptide_repeat"/>
</dbReference>
<keyword evidence="1" id="KW-0808">Transferase</keyword>
<dbReference type="Pfam" id="PF00132">
    <property type="entry name" value="Hexapep"/>
    <property type="match status" value="1"/>
</dbReference>
<evidence type="ECO:0000313" key="3">
    <source>
        <dbReference type="EMBL" id="KKL86481.1"/>
    </source>
</evidence>
<dbReference type="InterPro" id="IPR041561">
    <property type="entry name" value="PglD_N"/>
</dbReference>
<dbReference type="NCBIfam" id="TIGR03570">
    <property type="entry name" value="NeuD_NnaD"/>
    <property type="match status" value="1"/>
</dbReference>
<dbReference type="PANTHER" id="PTHR43300:SF7">
    <property type="entry name" value="UDP-N-ACETYLBACILLOSAMINE N-ACETYLTRANSFERASE"/>
    <property type="match status" value="1"/>
</dbReference>
<proteinExistence type="predicted"/>
<dbReference type="AlphaFoldDB" id="A0A0F9G7U1"/>
<dbReference type="PANTHER" id="PTHR43300">
    <property type="entry name" value="ACETYLTRANSFERASE"/>
    <property type="match status" value="1"/>
</dbReference>
<protein>
    <recommendedName>
        <fullName evidence="2">PglD N-terminal domain-containing protein</fullName>
    </recommendedName>
</protein>
<accession>A0A0F9G7U1</accession>
<dbReference type="CDD" id="cd03360">
    <property type="entry name" value="LbH_AT_putative"/>
    <property type="match status" value="1"/>
</dbReference>
<dbReference type="InterPro" id="IPR018357">
    <property type="entry name" value="Hexapep_transf_CS"/>
</dbReference>
<feature type="domain" description="PglD N-terminal" evidence="2">
    <location>
        <begin position="5"/>
        <end position="82"/>
    </location>
</feature>
<dbReference type="Gene3D" id="2.160.10.10">
    <property type="entry name" value="Hexapeptide repeat proteins"/>
    <property type="match status" value="1"/>
</dbReference>
<dbReference type="PROSITE" id="PS00101">
    <property type="entry name" value="HEXAPEP_TRANSFERASES"/>
    <property type="match status" value="1"/>
</dbReference>
<dbReference type="InterPro" id="IPR011004">
    <property type="entry name" value="Trimer_LpxA-like_sf"/>
</dbReference>
<dbReference type="EMBL" id="LAZR01021105">
    <property type="protein sequence ID" value="KKL86481.1"/>
    <property type="molecule type" value="Genomic_DNA"/>
</dbReference>
<gene>
    <name evidence="3" type="ORF">LCGC14_1944310</name>
</gene>
<dbReference type="InterPro" id="IPR020019">
    <property type="entry name" value="AcTrfase_PglD-like"/>
</dbReference>
<organism evidence="3">
    <name type="scientific">marine sediment metagenome</name>
    <dbReference type="NCBI Taxonomy" id="412755"/>
    <lineage>
        <taxon>unclassified sequences</taxon>
        <taxon>metagenomes</taxon>
        <taxon>ecological metagenomes</taxon>
    </lineage>
</organism>
<name>A0A0F9G7U1_9ZZZZ</name>
<evidence type="ECO:0000256" key="1">
    <source>
        <dbReference type="ARBA" id="ARBA00022679"/>
    </source>
</evidence>
<dbReference type="Pfam" id="PF17836">
    <property type="entry name" value="PglD_N"/>
    <property type="match status" value="1"/>
</dbReference>
<dbReference type="Gene3D" id="3.40.50.20">
    <property type="match status" value="1"/>
</dbReference>
<sequence>MERKRVVVIGAGGNAREIAAVIRDVGGWDFVGFLVSDVSKLSRYDSSDEVLGDFTWLESNQIDALVMGIGNPPAKVKVAKELSEQFPTVEWPMLIHPSACIDKASAKIGKGVVVCVGVVATVNVTLGDFTQLNFGCTIGHEAVIGRGCLINPGANISGGVELGDAVLVGTGAQVLQYIRVGDGATIGAGAVVTKDVPPKTTVVGIPAKPKA</sequence>
<dbReference type="InterPro" id="IPR001451">
    <property type="entry name" value="Hexapep"/>
</dbReference>
<dbReference type="SUPFAM" id="SSF51161">
    <property type="entry name" value="Trimeric LpxA-like enzymes"/>
    <property type="match status" value="1"/>
</dbReference>
<evidence type="ECO:0000259" key="2">
    <source>
        <dbReference type="Pfam" id="PF17836"/>
    </source>
</evidence>
<reference evidence="3" key="1">
    <citation type="journal article" date="2015" name="Nature">
        <title>Complex archaea that bridge the gap between prokaryotes and eukaryotes.</title>
        <authorList>
            <person name="Spang A."/>
            <person name="Saw J.H."/>
            <person name="Jorgensen S.L."/>
            <person name="Zaremba-Niedzwiedzka K."/>
            <person name="Martijn J."/>
            <person name="Lind A.E."/>
            <person name="van Eijk R."/>
            <person name="Schleper C."/>
            <person name="Guy L."/>
            <person name="Ettema T.J."/>
        </authorList>
    </citation>
    <scope>NUCLEOTIDE SEQUENCE</scope>
</reference>